<comment type="subcellular location">
    <subcellularLocation>
        <location evidence="4 5">Nucleus</location>
    </subcellularLocation>
</comment>
<accession>A0AAN7WR51</accession>
<dbReference type="GO" id="GO:0000981">
    <property type="term" value="F:DNA-binding transcription factor activity, RNA polymerase II-specific"/>
    <property type="evidence" value="ECO:0007669"/>
    <property type="project" value="InterPro"/>
</dbReference>
<sequence>MPPCNAALTTAATLPAQGYNVLGQPCHGPAIFISSAMPFAQVGVPQTTGTTSAGATAPAAATIPPNNIQSFPAMNLSVSGSLTNSNTQLPSIQSMLNSNLESTTGTDAAPAPLTNASANYLSTPSTTTKRSSVASSATTSSIVLPPLGFTNSPTQTPVTTPVPICTSIPSSSPAIKNCTHGAIPVSNIDQQHQLPHLSTQFRPCELNTMNNSASSNSFSSLIFKDNNLGQKIMTNPVSVNSSITKQQAMKNFSFVPQSNDYHIAKNGTIMKKSGIQSKSIVERPSTVSPVDNTDNNSQTTSRRRRRTTKEQRQILKEAFRKNKAPSKEERLSLAQQCNMSEKAIQVWFQNQRQYMRREQNLRALQFFQIIS</sequence>
<feature type="compositionally biased region" description="Low complexity" evidence="6">
    <location>
        <begin position="291"/>
        <end position="300"/>
    </location>
</feature>
<keyword evidence="3 4" id="KW-0539">Nucleus</keyword>
<feature type="DNA-binding region" description="Homeobox" evidence="4">
    <location>
        <begin position="300"/>
        <end position="359"/>
    </location>
</feature>
<evidence type="ECO:0000256" key="6">
    <source>
        <dbReference type="SAM" id="MobiDB-lite"/>
    </source>
</evidence>
<protein>
    <recommendedName>
        <fullName evidence="7">Homeobox domain-containing protein</fullName>
    </recommendedName>
</protein>
<dbReference type="InterPro" id="IPR009057">
    <property type="entry name" value="Homeodomain-like_sf"/>
</dbReference>
<dbReference type="GO" id="GO:0000978">
    <property type="term" value="F:RNA polymerase II cis-regulatory region sequence-specific DNA binding"/>
    <property type="evidence" value="ECO:0007669"/>
    <property type="project" value="TreeGrafter"/>
</dbReference>
<comment type="caution">
    <text evidence="8">The sequence shown here is derived from an EMBL/GenBank/DDBJ whole genome shotgun (WGS) entry which is preliminary data.</text>
</comment>
<proteinExistence type="predicted"/>
<evidence type="ECO:0000256" key="4">
    <source>
        <dbReference type="PROSITE-ProRule" id="PRU00108"/>
    </source>
</evidence>
<dbReference type="InterPro" id="IPR051000">
    <property type="entry name" value="Homeobox_DNA-bind_prot"/>
</dbReference>
<dbReference type="InterPro" id="IPR017970">
    <property type="entry name" value="Homeobox_CS"/>
</dbReference>
<name>A0AAN7WR51_9SACH</name>
<evidence type="ECO:0000313" key="9">
    <source>
        <dbReference type="Proteomes" id="UP001306508"/>
    </source>
</evidence>
<dbReference type="GO" id="GO:0005634">
    <property type="term" value="C:nucleus"/>
    <property type="evidence" value="ECO:0007669"/>
    <property type="project" value="UniProtKB-SubCell"/>
</dbReference>
<feature type="compositionally biased region" description="Polar residues" evidence="6">
    <location>
        <begin position="281"/>
        <end position="290"/>
    </location>
</feature>
<evidence type="ECO:0000259" key="7">
    <source>
        <dbReference type="PROSITE" id="PS50071"/>
    </source>
</evidence>
<reference evidence="9" key="1">
    <citation type="submission" date="2023-07" db="EMBL/GenBank/DDBJ databases">
        <title>A draft genome of Kazachstania heterogenica Y-27499.</title>
        <authorList>
            <person name="Donic C."/>
            <person name="Kralova J.S."/>
            <person name="Fidel L."/>
            <person name="Ben-Dor S."/>
            <person name="Jung S."/>
        </authorList>
    </citation>
    <scope>NUCLEOTIDE SEQUENCE [LARGE SCALE GENOMIC DNA]</scope>
    <source>
        <strain evidence="9">Y27499</strain>
    </source>
</reference>
<evidence type="ECO:0000256" key="5">
    <source>
        <dbReference type="RuleBase" id="RU000682"/>
    </source>
</evidence>
<evidence type="ECO:0000256" key="1">
    <source>
        <dbReference type="ARBA" id="ARBA00023125"/>
    </source>
</evidence>
<dbReference type="EMBL" id="JAWIZZ010000002">
    <property type="protein sequence ID" value="KAK5782472.1"/>
    <property type="molecule type" value="Genomic_DNA"/>
</dbReference>
<evidence type="ECO:0000256" key="2">
    <source>
        <dbReference type="ARBA" id="ARBA00023155"/>
    </source>
</evidence>
<dbReference type="PROSITE" id="PS00027">
    <property type="entry name" value="HOMEOBOX_1"/>
    <property type="match status" value="1"/>
</dbReference>
<dbReference type="Pfam" id="PF00046">
    <property type="entry name" value="Homeodomain"/>
    <property type="match status" value="1"/>
</dbReference>
<dbReference type="AlphaFoldDB" id="A0AAN7WR51"/>
<dbReference type="PANTHER" id="PTHR24324:SF9">
    <property type="entry name" value="HOMEOBOX DOMAIN-CONTAINING PROTEIN"/>
    <property type="match status" value="1"/>
</dbReference>
<feature type="domain" description="Homeobox" evidence="7">
    <location>
        <begin position="298"/>
        <end position="358"/>
    </location>
</feature>
<keyword evidence="1 4" id="KW-0238">DNA-binding</keyword>
<keyword evidence="2 4" id="KW-0371">Homeobox</keyword>
<dbReference type="InterPro" id="IPR001356">
    <property type="entry name" value="HD"/>
</dbReference>
<dbReference type="GO" id="GO:0030154">
    <property type="term" value="P:cell differentiation"/>
    <property type="evidence" value="ECO:0007669"/>
    <property type="project" value="TreeGrafter"/>
</dbReference>
<dbReference type="PROSITE" id="PS50071">
    <property type="entry name" value="HOMEOBOX_2"/>
    <property type="match status" value="1"/>
</dbReference>
<dbReference type="CDD" id="cd00086">
    <property type="entry name" value="homeodomain"/>
    <property type="match status" value="1"/>
</dbReference>
<gene>
    <name evidence="8" type="ORF">RI543_000025</name>
</gene>
<dbReference type="Gene3D" id="1.10.10.60">
    <property type="entry name" value="Homeodomain-like"/>
    <property type="match status" value="1"/>
</dbReference>
<feature type="region of interest" description="Disordered" evidence="6">
    <location>
        <begin position="101"/>
        <end position="133"/>
    </location>
</feature>
<evidence type="ECO:0000256" key="3">
    <source>
        <dbReference type="ARBA" id="ARBA00023242"/>
    </source>
</evidence>
<feature type="compositionally biased region" description="Polar residues" evidence="6">
    <location>
        <begin position="114"/>
        <end position="124"/>
    </location>
</feature>
<dbReference type="SUPFAM" id="SSF46689">
    <property type="entry name" value="Homeodomain-like"/>
    <property type="match status" value="1"/>
</dbReference>
<dbReference type="PANTHER" id="PTHR24324">
    <property type="entry name" value="HOMEOBOX PROTEIN HHEX"/>
    <property type="match status" value="1"/>
</dbReference>
<dbReference type="Proteomes" id="UP001306508">
    <property type="component" value="Unassembled WGS sequence"/>
</dbReference>
<evidence type="ECO:0000313" key="8">
    <source>
        <dbReference type="EMBL" id="KAK5782472.1"/>
    </source>
</evidence>
<dbReference type="SMART" id="SM00389">
    <property type="entry name" value="HOX"/>
    <property type="match status" value="1"/>
</dbReference>
<feature type="region of interest" description="Disordered" evidence="6">
    <location>
        <begin position="281"/>
        <end position="311"/>
    </location>
</feature>
<keyword evidence="9" id="KW-1185">Reference proteome</keyword>
<organism evidence="8 9">
    <name type="scientific">Arxiozyma heterogenica</name>
    <dbReference type="NCBI Taxonomy" id="278026"/>
    <lineage>
        <taxon>Eukaryota</taxon>
        <taxon>Fungi</taxon>
        <taxon>Dikarya</taxon>
        <taxon>Ascomycota</taxon>
        <taxon>Saccharomycotina</taxon>
        <taxon>Saccharomycetes</taxon>
        <taxon>Saccharomycetales</taxon>
        <taxon>Saccharomycetaceae</taxon>
        <taxon>Arxiozyma</taxon>
    </lineage>
</organism>